<reference evidence="1 2" key="1">
    <citation type="submission" date="2017-03" db="EMBL/GenBank/DDBJ databases">
        <title>Genome analysis of strain PAMC 26510.</title>
        <authorList>
            <person name="Oh H.-M."/>
            <person name="Yang J.-A."/>
        </authorList>
    </citation>
    <scope>NUCLEOTIDE SEQUENCE [LARGE SCALE GENOMIC DNA]</scope>
    <source>
        <strain evidence="1 2">PAMC 26510</strain>
    </source>
</reference>
<comment type="caution">
    <text evidence="1">The sequence shown here is derived from an EMBL/GenBank/DDBJ whole genome shotgun (WGS) entry which is preliminary data.</text>
</comment>
<dbReference type="RefSeq" id="WP_086382237.1">
    <property type="nucleotide sequence ID" value="NZ_NBTY01000103.1"/>
</dbReference>
<evidence type="ECO:0000313" key="2">
    <source>
        <dbReference type="Proteomes" id="UP000194546"/>
    </source>
</evidence>
<sequence length="138" mass="15910">MTYQFDATRAGFEFDAHALADHAWSVAQRATIATLQAFYAEIETWPVDAVGVAWEAYSSDIHASRWADMARAGDGWFLTYLYIRQLRPELDFWTITFNRKQFSAYAESKPWTVHAPLPRWANPDPVVPREEDVPLTQK</sequence>
<proteinExistence type="predicted"/>
<dbReference type="Proteomes" id="UP000194546">
    <property type="component" value="Unassembled WGS sequence"/>
</dbReference>
<protein>
    <submittedName>
        <fullName evidence="1">Uncharacterized protein</fullName>
    </submittedName>
</protein>
<evidence type="ECO:0000313" key="1">
    <source>
        <dbReference type="EMBL" id="OTP72869.1"/>
    </source>
</evidence>
<dbReference type="AlphaFoldDB" id="A0A242MNH1"/>
<organism evidence="1 2">
    <name type="scientific">Caballeronia sordidicola</name>
    <name type="common">Burkholderia sordidicola</name>
    <dbReference type="NCBI Taxonomy" id="196367"/>
    <lineage>
        <taxon>Bacteria</taxon>
        <taxon>Pseudomonadati</taxon>
        <taxon>Pseudomonadota</taxon>
        <taxon>Betaproteobacteria</taxon>
        <taxon>Burkholderiales</taxon>
        <taxon>Burkholderiaceae</taxon>
        <taxon>Caballeronia</taxon>
    </lineage>
</organism>
<dbReference type="EMBL" id="NBTY01000103">
    <property type="protein sequence ID" value="OTP72869.1"/>
    <property type="molecule type" value="Genomic_DNA"/>
</dbReference>
<gene>
    <name evidence="1" type="ORF">PAMC26510_20745</name>
</gene>
<accession>A0A242MNH1</accession>
<name>A0A242MNH1_CABSO</name>